<evidence type="ECO:0000259" key="4">
    <source>
        <dbReference type="Pfam" id="PF01420"/>
    </source>
</evidence>
<dbReference type="STRING" id="1197325.WEN_00995"/>
<dbReference type="GO" id="GO:0003677">
    <property type="term" value="F:DNA binding"/>
    <property type="evidence" value="ECO:0007669"/>
    <property type="project" value="UniProtKB-KW"/>
</dbReference>
<dbReference type="InterPro" id="IPR044946">
    <property type="entry name" value="Restrct_endonuc_typeI_TRD_sf"/>
</dbReference>
<reference evidence="5 6" key="1">
    <citation type="journal article" date="2012" name="J. Bacteriol.">
        <title>Complete genome sequence of Mycoplasma wenyonii strain Massachusetts.</title>
        <authorList>
            <person name="Dos Santos A.P."/>
            <person name="Guimaraes A.M."/>
            <person name="do Nascimento N.C."/>
            <person name="Sanmiguel P.J."/>
            <person name="Messick J.B."/>
        </authorList>
    </citation>
    <scope>NUCLEOTIDE SEQUENCE [LARGE SCALE GENOMIC DNA]</scope>
    <source>
        <strain evidence="5 6">Massachusetts</strain>
    </source>
</reference>
<keyword evidence="2" id="KW-0680">Restriction system</keyword>
<gene>
    <name evidence="5" type="ordered locus">WEN_00995</name>
</gene>
<evidence type="ECO:0000313" key="5">
    <source>
        <dbReference type="EMBL" id="AFN65000.1"/>
    </source>
</evidence>
<dbReference type="Pfam" id="PF01420">
    <property type="entry name" value="Methylase_S"/>
    <property type="match status" value="1"/>
</dbReference>
<dbReference type="EMBL" id="CP003703">
    <property type="protein sequence ID" value="AFN65000.1"/>
    <property type="molecule type" value="Genomic_DNA"/>
</dbReference>
<dbReference type="PANTHER" id="PTHR30408:SF12">
    <property type="entry name" value="TYPE I RESTRICTION ENZYME MJAVIII SPECIFICITY SUBUNIT"/>
    <property type="match status" value="1"/>
</dbReference>
<evidence type="ECO:0000256" key="1">
    <source>
        <dbReference type="ARBA" id="ARBA00010923"/>
    </source>
</evidence>
<dbReference type="Proteomes" id="UP000009005">
    <property type="component" value="Chromosome"/>
</dbReference>
<evidence type="ECO:0000256" key="3">
    <source>
        <dbReference type="ARBA" id="ARBA00023125"/>
    </source>
</evidence>
<evidence type="ECO:0000313" key="6">
    <source>
        <dbReference type="Proteomes" id="UP000009005"/>
    </source>
</evidence>
<feature type="domain" description="Type I restriction modification DNA specificity" evidence="4">
    <location>
        <begin position="81"/>
        <end position="172"/>
    </location>
</feature>
<protein>
    <recommendedName>
        <fullName evidence="4">Type I restriction modification DNA specificity domain-containing protein</fullName>
    </recommendedName>
</protein>
<organism evidence="5 6">
    <name type="scientific">Mycoplasma wenyonii (strain Massachusetts)</name>
    <name type="common">Eperythrozoon wenyonii</name>
    <dbReference type="NCBI Taxonomy" id="1197325"/>
    <lineage>
        <taxon>Bacteria</taxon>
        <taxon>Bacillati</taxon>
        <taxon>Mycoplasmatota</taxon>
        <taxon>Mollicutes</taxon>
        <taxon>Mycoplasmataceae</taxon>
        <taxon>Mycoplasma</taxon>
    </lineage>
</organism>
<dbReference type="AlphaFoldDB" id="I6ZIJ2"/>
<evidence type="ECO:0000256" key="2">
    <source>
        <dbReference type="ARBA" id="ARBA00022747"/>
    </source>
</evidence>
<comment type="similarity">
    <text evidence="1">Belongs to the type-I restriction system S methylase family.</text>
</comment>
<dbReference type="GO" id="GO:0009307">
    <property type="term" value="P:DNA restriction-modification system"/>
    <property type="evidence" value="ECO:0007669"/>
    <property type="project" value="UniProtKB-KW"/>
</dbReference>
<dbReference type="SUPFAM" id="SSF116734">
    <property type="entry name" value="DNA methylase specificity domain"/>
    <property type="match status" value="2"/>
</dbReference>
<keyword evidence="3" id="KW-0238">DNA-binding</keyword>
<accession>I6ZIJ2</accession>
<dbReference type="InterPro" id="IPR052021">
    <property type="entry name" value="Type-I_RS_S_subunit"/>
</dbReference>
<sequence>MGTEKGKLGDYITLVSRKNKNLEVTKLVGVTVEKKIVLSSYDKRKTNLKICQIIEKGDFVARLFNVEMTRKLAIALHEDEKRAIVSSQYHVFRVTSPLLNNHYLMLIFKKTVTDLEFVYNCFGGIRGALAWKDFIKLPISVPSLELQEKIVNKYQTVTKYIEVKKRINELLETKMKAYFHILFDDLQDYEMRSFGELFTIIRGGRPPRSNRWLEELYYCQEGGIPFLQVRDITKKEFKFVRNTAEQLTEQGFKRGNCSMVSPNDLIFIHNASSKQLGNIYVNSCYLTINSNFWALSNNLPCGGGINVVCP</sequence>
<dbReference type="OrthoDB" id="9816225at2"/>
<dbReference type="InterPro" id="IPR000055">
    <property type="entry name" value="Restrct_endonuc_typeI_TRD"/>
</dbReference>
<name>I6ZIJ2_MYCWM</name>
<proteinExistence type="inferred from homology"/>
<dbReference type="Gene3D" id="3.90.220.20">
    <property type="entry name" value="DNA methylase specificity domains"/>
    <property type="match status" value="2"/>
</dbReference>
<dbReference type="PANTHER" id="PTHR30408">
    <property type="entry name" value="TYPE-1 RESTRICTION ENZYME ECOKI SPECIFICITY PROTEIN"/>
    <property type="match status" value="1"/>
</dbReference>
<dbReference type="PATRIC" id="fig|1197325.3.peg.216"/>
<dbReference type="KEGG" id="mwe:WEN_00995"/>
<dbReference type="HOGENOM" id="CLU_058614_0_0_14"/>
<keyword evidence="6" id="KW-1185">Reference proteome</keyword>
<dbReference type="RefSeq" id="WP_014849710.1">
    <property type="nucleotide sequence ID" value="NC_018149.1"/>
</dbReference>